<organism evidence="1 2">
    <name type="scientific">Synechocystis salina LEGE 00031</name>
    <dbReference type="NCBI Taxonomy" id="1828736"/>
    <lineage>
        <taxon>Bacteria</taxon>
        <taxon>Bacillati</taxon>
        <taxon>Cyanobacteriota</taxon>
        <taxon>Cyanophyceae</taxon>
        <taxon>Synechococcales</taxon>
        <taxon>Merismopediaceae</taxon>
        <taxon>Synechocystis</taxon>
    </lineage>
</organism>
<evidence type="ECO:0000313" key="1">
    <source>
        <dbReference type="EMBL" id="MBE9252678.1"/>
    </source>
</evidence>
<accession>A0ABR9VP50</accession>
<dbReference type="EMBL" id="JADEVV010000004">
    <property type="protein sequence ID" value="MBE9252678.1"/>
    <property type="molecule type" value="Genomic_DNA"/>
</dbReference>
<dbReference type="SUPFAM" id="SSF88723">
    <property type="entry name" value="PIN domain-like"/>
    <property type="match status" value="1"/>
</dbReference>
<gene>
    <name evidence="1" type="ORF">IQ217_02180</name>
</gene>
<name>A0ABR9VP50_9SYNC</name>
<dbReference type="RefSeq" id="WP_194018746.1">
    <property type="nucleotide sequence ID" value="NZ_JADEVV010000004.1"/>
</dbReference>
<dbReference type="InterPro" id="IPR029060">
    <property type="entry name" value="PIN-like_dom_sf"/>
</dbReference>
<dbReference type="Gene3D" id="3.40.50.1010">
    <property type="entry name" value="5'-nuclease"/>
    <property type="match status" value="1"/>
</dbReference>
<evidence type="ECO:0000313" key="2">
    <source>
        <dbReference type="Proteomes" id="UP000658720"/>
    </source>
</evidence>
<keyword evidence="2" id="KW-1185">Reference proteome</keyword>
<dbReference type="Proteomes" id="UP000658720">
    <property type="component" value="Unassembled WGS sequence"/>
</dbReference>
<dbReference type="CDD" id="cd18687">
    <property type="entry name" value="PIN_VapC-like"/>
    <property type="match status" value="1"/>
</dbReference>
<protein>
    <submittedName>
        <fullName evidence="1">Type II toxin-antitoxin system VapC family toxin</fullName>
    </submittedName>
</protein>
<sequence>MKKSTVYVETSVISYLAARPSRDVVAAGHQQISYEWWATERINFSLYTSALVLREASNRNPEAASARLEWLRDIPVIAITQEAEALSEYLIQREALPQNAVADALHIAIATYHQLDFLLTWNCKHIANAVKRYLIERACREFGFESPILCTPEELLGVNSDVE</sequence>
<comment type="caution">
    <text evidence="1">The sequence shown here is derived from an EMBL/GenBank/DDBJ whole genome shotgun (WGS) entry which is preliminary data.</text>
</comment>
<reference evidence="1 2" key="1">
    <citation type="submission" date="2020-10" db="EMBL/GenBank/DDBJ databases">
        <authorList>
            <person name="Castelo-Branco R."/>
            <person name="Eusebio N."/>
            <person name="Adriana R."/>
            <person name="Vieira A."/>
            <person name="Brugerolle De Fraissinette N."/>
            <person name="Rezende De Castro R."/>
            <person name="Schneider M.P."/>
            <person name="Vasconcelos V."/>
            <person name="Leao P.N."/>
        </authorList>
    </citation>
    <scope>NUCLEOTIDE SEQUENCE [LARGE SCALE GENOMIC DNA]</scope>
    <source>
        <strain evidence="1 2">LEGE 00031</strain>
    </source>
</reference>
<proteinExistence type="predicted"/>